<keyword evidence="4" id="KW-1185">Reference proteome</keyword>
<dbReference type="OrthoDB" id="7540161at2"/>
<evidence type="ECO:0000313" key="3">
    <source>
        <dbReference type="EMBL" id="TFC16367.1"/>
    </source>
</evidence>
<proteinExistence type="predicted"/>
<organism evidence="3 4">
    <name type="scientific">Cryobacterium algoritolerans</name>
    <dbReference type="NCBI Taxonomy" id="1259184"/>
    <lineage>
        <taxon>Bacteria</taxon>
        <taxon>Bacillati</taxon>
        <taxon>Actinomycetota</taxon>
        <taxon>Actinomycetes</taxon>
        <taxon>Micrococcales</taxon>
        <taxon>Microbacteriaceae</taxon>
        <taxon>Cryobacterium</taxon>
    </lineage>
</organism>
<gene>
    <name evidence="3" type="ORF">E3O19_07400</name>
</gene>
<evidence type="ECO:0000256" key="2">
    <source>
        <dbReference type="SAM" id="SignalP"/>
    </source>
</evidence>
<evidence type="ECO:0000313" key="4">
    <source>
        <dbReference type="Proteomes" id="UP000298412"/>
    </source>
</evidence>
<comment type="caution">
    <text evidence="3">The sequence shown here is derived from an EMBL/GenBank/DDBJ whole genome shotgun (WGS) entry which is preliminary data.</text>
</comment>
<feature type="signal peptide" evidence="2">
    <location>
        <begin position="1"/>
        <end position="33"/>
    </location>
</feature>
<feature type="region of interest" description="Disordered" evidence="1">
    <location>
        <begin position="661"/>
        <end position="681"/>
    </location>
</feature>
<evidence type="ECO:0000256" key="1">
    <source>
        <dbReference type="SAM" id="MobiDB-lite"/>
    </source>
</evidence>
<name>A0A4R8WUB6_9MICO</name>
<feature type="chain" id="PRO_5020846698" evidence="2">
    <location>
        <begin position="34"/>
        <end position="694"/>
    </location>
</feature>
<dbReference type="RefSeq" id="WP_134566621.1">
    <property type="nucleotide sequence ID" value="NZ_SOFP01000040.1"/>
</dbReference>
<protein>
    <submittedName>
        <fullName evidence="3">Uncharacterized protein</fullName>
    </submittedName>
</protein>
<keyword evidence="2" id="KW-0732">Signal</keyword>
<sequence length="694" mass="70141">MTYTAVRASSTLTVVALAAALSMLLLGAGPAAAAASPLTSVADGGQGASAPLTNLAHLDFLLGVVPLTAIEGHTTYGIESTPTAQAPWTYSNKLPDGSYGRVGGGSLNPATGHWSQGAYNADDIARTAVVYLRHWQQTGDAGSREHAMQTLRALTYLQTSTGPNAGNVVLWQQADGTLTPSATPRELPDPSDSAESYWVARTVWALGEGYAAFTVADPKFAAFLQDRLHLSLDALGRQSLAKFGRFDVADGVKVPAWLIGGGADASAEAALGLSAYVAAAPSDTAASTTLTQLTEGVAAMSSGSVNEWPFGAIMPWNKSQTLWHAWGGMAPAAVATASATLGRTDLLGAAVRDSAQFTAQLLAAGGPDNAWSPTPGEAQIAYGVDSRVQGLVATAKAANAPGLIDLAAVTAGWFFGANRSGLPAYDPATGSAIDGIEHDGRVNPNSGAESTVHALLTMLALDANLTLKAKALGINRTVGTNGLSVVEAEAGTITGTGAVVRPASAWTGEANLSGGAYVALAAGDTVSIPVPAADQARNVYPIVNQAEAPSGTTTWSAGTARLGRTANGGAGAQGITDAPGRLFPLTLQRSLPAGVTAFVGATDGPAAVDALLVQPLVSTISVTGPAGNSTVYVSADGETALRTVDVPRGFRLQQQAFDAIGRPAASGRGDRTGGPSSTVTVAPGGFTVAKLVRR</sequence>
<dbReference type="AlphaFoldDB" id="A0A4R8WUB6"/>
<reference evidence="3 4" key="1">
    <citation type="submission" date="2019-03" db="EMBL/GenBank/DDBJ databases">
        <title>Genomics of glacier-inhabiting Cryobacterium strains.</title>
        <authorList>
            <person name="Liu Q."/>
            <person name="Xin Y.-H."/>
        </authorList>
    </citation>
    <scope>NUCLEOTIDE SEQUENCE [LARGE SCALE GENOMIC DNA]</scope>
    <source>
        <strain evidence="3 4">MDT1-3</strain>
    </source>
</reference>
<dbReference type="EMBL" id="SOFP01000040">
    <property type="protein sequence ID" value="TFC16367.1"/>
    <property type="molecule type" value="Genomic_DNA"/>
</dbReference>
<accession>A0A4R8WUB6</accession>
<dbReference type="Proteomes" id="UP000298412">
    <property type="component" value="Unassembled WGS sequence"/>
</dbReference>